<comment type="caution">
    <text evidence="1">The sequence shown here is derived from an EMBL/GenBank/DDBJ whole genome shotgun (WGS) entry which is preliminary data.</text>
</comment>
<proteinExistence type="predicted"/>
<gene>
    <name evidence="1" type="ORF">H5410_060731</name>
</gene>
<evidence type="ECO:0000313" key="1">
    <source>
        <dbReference type="EMBL" id="KAG5570965.1"/>
    </source>
</evidence>
<dbReference type="EMBL" id="JACXVP010000012">
    <property type="protein sequence ID" value="KAG5570965.1"/>
    <property type="molecule type" value="Genomic_DNA"/>
</dbReference>
<keyword evidence="2" id="KW-1185">Reference proteome</keyword>
<accession>A0A9J5W5V3</accession>
<name>A0A9J5W5V3_SOLCO</name>
<dbReference type="AlphaFoldDB" id="A0A9J5W5V3"/>
<evidence type="ECO:0000313" key="2">
    <source>
        <dbReference type="Proteomes" id="UP000824120"/>
    </source>
</evidence>
<dbReference type="Proteomes" id="UP000824120">
    <property type="component" value="Chromosome 12"/>
</dbReference>
<organism evidence="1 2">
    <name type="scientific">Solanum commersonii</name>
    <name type="common">Commerson's wild potato</name>
    <name type="synonym">Commerson's nightshade</name>
    <dbReference type="NCBI Taxonomy" id="4109"/>
    <lineage>
        <taxon>Eukaryota</taxon>
        <taxon>Viridiplantae</taxon>
        <taxon>Streptophyta</taxon>
        <taxon>Embryophyta</taxon>
        <taxon>Tracheophyta</taxon>
        <taxon>Spermatophyta</taxon>
        <taxon>Magnoliopsida</taxon>
        <taxon>eudicotyledons</taxon>
        <taxon>Gunneridae</taxon>
        <taxon>Pentapetalae</taxon>
        <taxon>asterids</taxon>
        <taxon>lamiids</taxon>
        <taxon>Solanales</taxon>
        <taxon>Solanaceae</taxon>
        <taxon>Solanoideae</taxon>
        <taxon>Solaneae</taxon>
        <taxon>Solanum</taxon>
    </lineage>
</organism>
<protein>
    <submittedName>
        <fullName evidence="1">Uncharacterized protein</fullName>
    </submittedName>
</protein>
<reference evidence="1 2" key="1">
    <citation type="submission" date="2020-09" db="EMBL/GenBank/DDBJ databases">
        <title>De no assembly of potato wild relative species, Solanum commersonii.</title>
        <authorList>
            <person name="Cho K."/>
        </authorList>
    </citation>
    <scope>NUCLEOTIDE SEQUENCE [LARGE SCALE GENOMIC DNA]</scope>
    <source>
        <strain evidence="1">LZ3.2</strain>
        <tissue evidence="1">Leaf</tissue>
    </source>
</reference>
<sequence length="87" mass="10165">MFRCDDGVSYFPVIGKWIEFVVNKKAYDQPYRLPEVLCSSSLIIKLNCTNCRTLEECILSWTYLKSLTLKSLLILDEHIKQIMSNFP</sequence>